<organism evidence="2">
    <name type="scientific">Tanacetum cinerariifolium</name>
    <name type="common">Dalmatian daisy</name>
    <name type="synonym">Chrysanthemum cinerariifolium</name>
    <dbReference type="NCBI Taxonomy" id="118510"/>
    <lineage>
        <taxon>Eukaryota</taxon>
        <taxon>Viridiplantae</taxon>
        <taxon>Streptophyta</taxon>
        <taxon>Embryophyta</taxon>
        <taxon>Tracheophyta</taxon>
        <taxon>Spermatophyta</taxon>
        <taxon>Magnoliopsida</taxon>
        <taxon>eudicotyledons</taxon>
        <taxon>Gunneridae</taxon>
        <taxon>Pentapetalae</taxon>
        <taxon>asterids</taxon>
        <taxon>campanulids</taxon>
        <taxon>Asterales</taxon>
        <taxon>Asteraceae</taxon>
        <taxon>Asteroideae</taxon>
        <taxon>Anthemideae</taxon>
        <taxon>Anthemidinae</taxon>
        <taxon>Tanacetum</taxon>
    </lineage>
</organism>
<reference evidence="2" key="1">
    <citation type="journal article" date="2019" name="Sci. Rep.">
        <title>Draft genome of Tanacetum cinerariifolium, the natural source of mosquito coil.</title>
        <authorList>
            <person name="Yamashiro T."/>
            <person name="Shiraishi A."/>
            <person name="Satake H."/>
            <person name="Nakayama K."/>
        </authorList>
    </citation>
    <scope>NUCLEOTIDE SEQUENCE</scope>
</reference>
<comment type="caution">
    <text evidence="2">The sequence shown here is derived from an EMBL/GenBank/DDBJ whole genome shotgun (WGS) entry which is preliminary data.</text>
</comment>
<dbReference type="AlphaFoldDB" id="A0A6L2NFX9"/>
<keyword evidence="1" id="KW-0175">Coiled coil</keyword>
<name>A0A6L2NFX9_TANCI</name>
<gene>
    <name evidence="2" type="ORF">Tci_057124</name>
</gene>
<dbReference type="EMBL" id="BKCJ010009046">
    <property type="protein sequence ID" value="GEU85146.1"/>
    <property type="molecule type" value="Genomic_DNA"/>
</dbReference>
<protein>
    <submittedName>
        <fullName evidence="2">Uncharacterized protein</fullName>
    </submittedName>
</protein>
<evidence type="ECO:0000256" key="1">
    <source>
        <dbReference type="SAM" id="Coils"/>
    </source>
</evidence>
<evidence type="ECO:0000313" key="2">
    <source>
        <dbReference type="EMBL" id="GEU85146.1"/>
    </source>
</evidence>
<feature type="coiled-coil region" evidence="1">
    <location>
        <begin position="93"/>
        <end position="120"/>
    </location>
</feature>
<accession>A0A6L2NFX9</accession>
<sequence length="441" mass="50674">MKLYMMNEPNGRMILAYVEKVPLVWLTITVDGKTRLKEYTELTMAETTQVDCDIKAINIILQGIPPKIYALVKQLTTQVINCTKINLENKSVNDTLTAELERYKEQVKVLKEEKNVKVKSQDNVVDPHEQNAEIDRLKQTFSEQLKEKESLIKIVTVLQNDFKKEESRNIDREIDLEKKIKLLDNVVYKRDQSAQTVHMLTKPKFCYDHTTKQALEPSPSCTPTKLEVPKELLKRDNFVSNQSAPNFDQYFELNELKAQSQEKDTVIRNLKDRIKSLSGNANQDKVKKDIDEIETINIELDHMVSKLIAKNKHFKQTYKQLYESIKPTRVRSKEQCDALINQVNQKSVEISDLNANLLKKRPTSQTFTIVGNVFPLTRITITAKVPLRKPTTLEIDTPKPIATLVYSRKPSKSKTSVLVSKPKIIKSISANNTKPVNLRDP</sequence>
<proteinExistence type="predicted"/>